<gene>
    <name evidence="1" type="ORF">LEP1GSC060_1885</name>
</gene>
<organism evidence="1 2">
    <name type="scientific">Leptospira weilii serovar Ranarum str. ICFT</name>
    <dbReference type="NCBI Taxonomy" id="1218598"/>
    <lineage>
        <taxon>Bacteria</taxon>
        <taxon>Pseudomonadati</taxon>
        <taxon>Spirochaetota</taxon>
        <taxon>Spirochaetia</taxon>
        <taxon>Leptospirales</taxon>
        <taxon>Leptospiraceae</taxon>
        <taxon>Leptospira</taxon>
    </lineage>
</organism>
<evidence type="ECO:0008006" key="3">
    <source>
        <dbReference type="Google" id="ProtNLM"/>
    </source>
</evidence>
<dbReference type="Proteomes" id="UP000012313">
    <property type="component" value="Unassembled WGS sequence"/>
</dbReference>
<dbReference type="AlphaFoldDB" id="N1WGN0"/>
<accession>N1WGN0</accession>
<evidence type="ECO:0000313" key="1">
    <source>
        <dbReference type="EMBL" id="EMY78120.1"/>
    </source>
</evidence>
<protein>
    <recommendedName>
        <fullName evidence="3">Large structural domain protein</fullName>
    </recommendedName>
</protein>
<name>N1WGN0_9LEPT</name>
<sequence length="53" mass="5388">MDAAKASATDSGTYMNAVTGGEQVLEATWEANVNAEIEAIVGGVTNSDTVNNV</sequence>
<comment type="caution">
    <text evidence="1">The sequence shown here is derived from an EMBL/GenBank/DDBJ whole genome shotgun (WGS) entry which is preliminary data.</text>
</comment>
<dbReference type="EMBL" id="AOHC02000026">
    <property type="protein sequence ID" value="EMY78120.1"/>
    <property type="molecule type" value="Genomic_DNA"/>
</dbReference>
<evidence type="ECO:0000313" key="2">
    <source>
        <dbReference type="Proteomes" id="UP000012313"/>
    </source>
</evidence>
<feature type="non-terminal residue" evidence="1">
    <location>
        <position position="53"/>
    </location>
</feature>
<reference evidence="1" key="1">
    <citation type="submission" date="2013-03" db="EMBL/GenBank/DDBJ databases">
        <authorList>
            <person name="Harkins D.M."/>
            <person name="Durkin A.S."/>
            <person name="Brinkac L.M."/>
            <person name="Haft D.H."/>
            <person name="Selengut J.D."/>
            <person name="Sanka R."/>
            <person name="DePew J."/>
            <person name="Purushe J."/>
            <person name="Hartskeerl R.A."/>
            <person name="Ahmed A."/>
            <person name="van der Linden H."/>
            <person name="Goris M.G.A."/>
            <person name="Vinetz J.M."/>
            <person name="Sutton G.G."/>
            <person name="Nierman W.C."/>
            <person name="Fouts D.E."/>
        </authorList>
    </citation>
    <scope>NUCLEOTIDE SEQUENCE [LARGE SCALE GENOMIC DNA]</scope>
    <source>
        <strain evidence="1">ICFT</strain>
    </source>
</reference>
<keyword evidence="2" id="KW-1185">Reference proteome</keyword>
<proteinExistence type="predicted"/>